<organism evidence="5 6">
    <name type="scientific">Mikania micrantha</name>
    <name type="common">bitter vine</name>
    <dbReference type="NCBI Taxonomy" id="192012"/>
    <lineage>
        <taxon>Eukaryota</taxon>
        <taxon>Viridiplantae</taxon>
        <taxon>Streptophyta</taxon>
        <taxon>Embryophyta</taxon>
        <taxon>Tracheophyta</taxon>
        <taxon>Spermatophyta</taxon>
        <taxon>Magnoliopsida</taxon>
        <taxon>eudicotyledons</taxon>
        <taxon>Gunneridae</taxon>
        <taxon>Pentapetalae</taxon>
        <taxon>asterids</taxon>
        <taxon>campanulids</taxon>
        <taxon>Asterales</taxon>
        <taxon>Asteraceae</taxon>
        <taxon>Asteroideae</taxon>
        <taxon>Heliantheae alliance</taxon>
        <taxon>Eupatorieae</taxon>
        <taxon>Mikania</taxon>
    </lineage>
</organism>
<evidence type="ECO:0000256" key="2">
    <source>
        <dbReference type="SAM" id="Coils"/>
    </source>
</evidence>
<keyword evidence="2" id="KW-0175">Coiled coil</keyword>
<dbReference type="Pfam" id="PF03195">
    <property type="entry name" value="LOB"/>
    <property type="match status" value="1"/>
</dbReference>
<evidence type="ECO:0000259" key="4">
    <source>
        <dbReference type="PROSITE" id="PS50891"/>
    </source>
</evidence>
<proteinExistence type="inferred from homology"/>
<sequence>MMNRGDGSNPPQRSSPHPTGAAIASPCGACRILRRRCTENCILAPHFPPTEPLKFTVAHRVFGASNIIKLLQELQENERADAVSSMVYEANARTIDPIYGSVGTIFQLQNQVNELQKQLAKAKAQIFVMKCQHVTMVCTDRSSQSRQISDDFEHGSGESLEGSNPCVYLDNDQESLWDAEHYEKEAQKFKKLAKDNDAAHKLKIKEIEGSDLWDKDLADWVKVLAKLTGDMAETSDVAANTASVVETNKVAEGEDIGAGGGAGDAVMGDEDRIDKV</sequence>
<protein>
    <recommendedName>
        <fullName evidence="4">LOB domain-containing protein</fullName>
    </recommendedName>
</protein>
<evidence type="ECO:0000256" key="3">
    <source>
        <dbReference type="SAM" id="MobiDB-lite"/>
    </source>
</evidence>
<dbReference type="AlphaFoldDB" id="A0A5N6LL68"/>
<accession>A0A5N6LL68</accession>
<dbReference type="PANTHER" id="PTHR31301:SF104">
    <property type="entry name" value="LOB DOMAIN-CONTAINING PROTEIN 1-LIKE"/>
    <property type="match status" value="1"/>
</dbReference>
<dbReference type="PROSITE" id="PS50891">
    <property type="entry name" value="LOB"/>
    <property type="match status" value="1"/>
</dbReference>
<comment type="caution">
    <text evidence="5">The sequence shown here is derived from an EMBL/GenBank/DDBJ whole genome shotgun (WGS) entry which is preliminary data.</text>
</comment>
<feature type="domain" description="LOB" evidence="4">
    <location>
        <begin position="25"/>
        <end position="126"/>
    </location>
</feature>
<feature type="coiled-coil region" evidence="2">
    <location>
        <begin position="105"/>
        <end position="132"/>
    </location>
</feature>
<name>A0A5N6LL68_9ASTR</name>
<dbReference type="InterPro" id="IPR004883">
    <property type="entry name" value="LOB"/>
</dbReference>
<dbReference type="OrthoDB" id="778083at2759"/>
<evidence type="ECO:0000256" key="1">
    <source>
        <dbReference type="ARBA" id="ARBA00005474"/>
    </source>
</evidence>
<keyword evidence="6" id="KW-1185">Reference proteome</keyword>
<dbReference type="Proteomes" id="UP000326396">
    <property type="component" value="Linkage Group LG9"/>
</dbReference>
<feature type="region of interest" description="Disordered" evidence="3">
    <location>
        <begin position="1"/>
        <end position="22"/>
    </location>
</feature>
<dbReference type="EMBL" id="SZYD01000019">
    <property type="protein sequence ID" value="KAD2392949.1"/>
    <property type="molecule type" value="Genomic_DNA"/>
</dbReference>
<evidence type="ECO:0000313" key="5">
    <source>
        <dbReference type="EMBL" id="KAD2392949.1"/>
    </source>
</evidence>
<evidence type="ECO:0000313" key="6">
    <source>
        <dbReference type="Proteomes" id="UP000326396"/>
    </source>
</evidence>
<comment type="similarity">
    <text evidence="1">Belongs to the LOB domain-containing protein family.</text>
</comment>
<gene>
    <name evidence="5" type="ORF">E3N88_39926</name>
</gene>
<reference evidence="5 6" key="1">
    <citation type="submission" date="2019-05" db="EMBL/GenBank/DDBJ databases">
        <title>Mikania micrantha, genome provides insights into the molecular mechanism of rapid growth.</title>
        <authorList>
            <person name="Liu B."/>
        </authorList>
    </citation>
    <scope>NUCLEOTIDE SEQUENCE [LARGE SCALE GENOMIC DNA]</scope>
    <source>
        <strain evidence="5">NLD-2019</strain>
        <tissue evidence="5">Leaf</tissue>
    </source>
</reference>
<feature type="region of interest" description="Disordered" evidence="3">
    <location>
        <begin position="252"/>
        <end position="276"/>
    </location>
</feature>
<dbReference type="PANTHER" id="PTHR31301">
    <property type="entry name" value="LOB DOMAIN-CONTAINING PROTEIN 4-RELATED"/>
    <property type="match status" value="1"/>
</dbReference>